<keyword evidence="3" id="KW-1185">Reference proteome</keyword>
<dbReference type="EMBL" id="JAHXZJ010000001">
    <property type="protein sequence ID" value="KAH0569038.1"/>
    <property type="molecule type" value="Genomic_DNA"/>
</dbReference>
<comment type="caution">
    <text evidence="2">The sequence shown here is derived from an EMBL/GenBank/DDBJ whole genome shotgun (WGS) entry which is preliminary data.</text>
</comment>
<feature type="region of interest" description="Disordered" evidence="1">
    <location>
        <begin position="73"/>
        <end position="98"/>
    </location>
</feature>
<dbReference type="Proteomes" id="UP000826195">
    <property type="component" value="Unassembled WGS sequence"/>
</dbReference>
<name>A0AAV7J9Z0_COTGL</name>
<protein>
    <submittedName>
        <fullName evidence="2">Uncharacterized protein</fullName>
    </submittedName>
</protein>
<proteinExistence type="predicted"/>
<evidence type="ECO:0000313" key="2">
    <source>
        <dbReference type="EMBL" id="KAH0569038.1"/>
    </source>
</evidence>
<organism evidence="2 3">
    <name type="scientific">Cotesia glomerata</name>
    <name type="common">Lepidopteran parasitic wasp</name>
    <name type="synonym">Apanteles glomeratus</name>
    <dbReference type="NCBI Taxonomy" id="32391"/>
    <lineage>
        <taxon>Eukaryota</taxon>
        <taxon>Metazoa</taxon>
        <taxon>Ecdysozoa</taxon>
        <taxon>Arthropoda</taxon>
        <taxon>Hexapoda</taxon>
        <taxon>Insecta</taxon>
        <taxon>Pterygota</taxon>
        <taxon>Neoptera</taxon>
        <taxon>Endopterygota</taxon>
        <taxon>Hymenoptera</taxon>
        <taxon>Apocrita</taxon>
        <taxon>Ichneumonoidea</taxon>
        <taxon>Braconidae</taxon>
        <taxon>Microgastrinae</taxon>
        <taxon>Cotesia</taxon>
    </lineage>
</organism>
<reference evidence="2 3" key="1">
    <citation type="journal article" date="2021" name="J. Hered.">
        <title>A chromosome-level genome assembly of the parasitoid wasp, Cotesia glomerata (Hymenoptera: Braconidae).</title>
        <authorList>
            <person name="Pinto B.J."/>
            <person name="Weis J.J."/>
            <person name="Gamble T."/>
            <person name="Ode P.J."/>
            <person name="Paul R."/>
            <person name="Zaspel J.M."/>
        </authorList>
    </citation>
    <scope>NUCLEOTIDE SEQUENCE [LARGE SCALE GENOMIC DNA]</scope>
    <source>
        <strain evidence="2">CgM1</strain>
    </source>
</reference>
<feature type="compositionally biased region" description="Basic and acidic residues" evidence="1">
    <location>
        <begin position="89"/>
        <end position="98"/>
    </location>
</feature>
<dbReference type="AlphaFoldDB" id="A0AAV7J9Z0"/>
<evidence type="ECO:0000256" key="1">
    <source>
        <dbReference type="SAM" id="MobiDB-lite"/>
    </source>
</evidence>
<sequence length="98" mass="10948">MTEGEPKGSGSREIRMDEKEAIKNKVANRPLNEDRGFNARFPNAGALLSILYRQERSTAPRTEYLLISAYTHTELPPHGGPKSSMDGLADMREIETDD</sequence>
<accession>A0AAV7J9Z0</accession>
<evidence type="ECO:0000313" key="3">
    <source>
        <dbReference type="Proteomes" id="UP000826195"/>
    </source>
</evidence>
<gene>
    <name evidence="2" type="ORF">KQX54_021744</name>
</gene>